<dbReference type="GO" id="GO:0005871">
    <property type="term" value="C:kinesin complex"/>
    <property type="evidence" value="ECO:0007669"/>
    <property type="project" value="InterPro"/>
</dbReference>
<keyword evidence="6" id="KW-0802">TPR repeat</keyword>
<dbReference type="GO" id="GO:0019894">
    <property type="term" value="F:kinesin binding"/>
    <property type="evidence" value="ECO:0007669"/>
    <property type="project" value="TreeGrafter"/>
</dbReference>
<dbReference type="Proteomes" id="UP001190700">
    <property type="component" value="Unassembled WGS sequence"/>
</dbReference>
<name>A0AAE0KMU7_9CHLO</name>
<dbReference type="EMBL" id="LGRX02023263">
    <property type="protein sequence ID" value="KAK3254703.1"/>
    <property type="molecule type" value="Genomic_DNA"/>
</dbReference>
<evidence type="ECO:0000313" key="11">
    <source>
        <dbReference type="Proteomes" id="UP001190700"/>
    </source>
</evidence>
<evidence type="ECO:0000256" key="8">
    <source>
        <dbReference type="ARBA" id="ARBA00023175"/>
    </source>
</evidence>
<protein>
    <recommendedName>
        <fullName evidence="12">Kinesin light chain</fullName>
    </recommendedName>
</protein>
<evidence type="ECO:0000256" key="6">
    <source>
        <dbReference type="ARBA" id="ARBA00022803"/>
    </source>
</evidence>
<keyword evidence="7" id="KW-0175">Coiled coil</keyword>
<evidence type="ECO:0008006" key="12">
    <source>
        <dbReference type="Google" id="ProtNLM"/>
    </source>
</evidence>
<dbReference type="Pfam" id="PF13374">
    <property type="entry name" value="TPR_10"/>
    <property type="match status" value="1"/>
</dbReference>
<reference evidence="10 11" key="1">
    <citation type="journal article" date="2015" name="Genome Biol. Evol.">
        <title>Comparative Genomics of a Bacterivorous Green Alga Reveals Evolutionary Causalities and Consequences of Phago-Mixotrophic Mode of Nutrition.</title>
        <authorList>
            <person name="Burns J.A."/>
            <person name="Paasch A."/>
            <person name="Narechania A."/>
            <person name="Kim E."/>
        </authorList>
    </citation>
    <scope>NUCLEOTIDE SEQUENCE [LARGE SCALE GENOMIC DNA]</scope>
    <source>
        <strain evidence="10 11">PLY_AMNH</strain>
    </source>
</reference>
<evidence type="ECO:0000256" key="3">
    <source>
        <dbReference type="ARBA" id="ARBA00022490"/>
    </source>
</evidence>
<dbReference type="Gene3D" id="1.25.40.10">
    <property type="entry name" value="Tetratricopeptide repeat domain"/>
    <property type="match status" value="1"/>
</dbReference>
<dbReference type="GO" id="GO:0005874">
    <property type="term" value="C:microtubule"/>
    <property type="evidence" value="ECO:0007669"/>
    <property type="project" value="UniProtKB-KW"/>
</dbReference>
<dbReference type="InterPro" id="IPR011990">
    <property type="entry name" value="TPR-like_helical_dom_sf"/>
</dbReference>
<keyword evidence="5" id="KW-0677">Repeat</keyword>
<keyword evidence="4" id="KW-0493">Microtubule</keyword>
<dbReference type="PANTHER" id="PTHR45783:SF3">
    <property type="entry name" value="KINESIN LIGHT CHAIN"/>
    <property type="match status" value="1"/>
</dbReference>
<proteinExistence type="inferred from homology"/>
<evidence type="ECO:0000256" key="1">
    <source>
        <dbReference type="ARBA" id="ARBA00004245"/>
    </source>
</evidence>
<dbReference type="GO" id="GO:0007018">
    <property type="term" value="P:microtubule-based movement"/>
    <property type="evidence" value="ECO:0007669"/>
    <property type="project" value="TreeGrafter"/>
</dbReference>
<evidence type="ECO:0000313" key="10">
    <source>
        <dbReference type="EMBL" id="KAK3254703.1"/>
    </source>
</evidence>
<comment type="similarity">
    <text evidence="2">Belongs to the kinesin light chain family.</text>
</comment>
<evidence type="ECO:0000256" key="5">
    <source>
        <dbReference type="ARBA" id="ARBA00022737"/>
    </source>
</evidence>
<evidence type="ECO:0000256" key="4">
    <source>
        <dbReference type="ARBA" id="ARBA00022701"/>
    </source>
</evidence>
<keyword evidence="9" id="KW-0206">Cytoskeleton</keyword>
<dbReference type="InterPro" id="IPR002151">
    <property type="entry name" value="Kinesin_light"/>
</dbReference>
<dbReference type="GO" id="GO:0005737">
    <property type="term" value="C:cytoplasm"/>
    <property type="evidence" value="ECO:0007669"/>
    <property type="project" value="TreeGrafter"/>
</dbReference>
<dbReference type="AlphaFoldDB" id="A0AAE0KMU7"/>
<keyword evidence="11" id="KW-1185">Reference proteome</keyword>
<evidence type="ECO:0000256" key="2">
    <source>
        <dbReference type="ARBA" id="ARBA00009622"/>
    </source>
</evidence>
<dbReference type="Pfam" id="PF13424">
    <property type="entry name" value="TPR_12"/>
    <property type="match status" value="1"/>
</dbReference>
<sequence length="475" mass="52365">MSGECFSPSPDGCLPVVGVTVVFLKEILKRVSHWCAENKLASTEISKITTEQLYWGQFNTGKSGPSPISWCLGNETVGHSCSVVDWFIQSGDEMDSHGVAYFGVATHFVSHSWRSSFAATVTALETLLREEGEQVLQEAMLYLDVCVLNYHTGGQKGASLPNAARQAISTTGKTILLAPNGSLRDLPLKSLADVQLTADAKADLLVHLGEHPNPFVFFKSFLRDILRLDTSRTPDASREAEYKHMLATVASTGHDVVSDIVISRLLVWLQYAALKALKKLEGARDAKPVELCLMLENLGVFYRELGNFNYALPYFRRLLIAREQLWGKHHPSTLLALTELMALLRVMGKYKEEEMYAAHLLEGHERKGDDSNPELCDCLYSLAAACEERGDYRQALAYLVRASQIEEANLGPNHALSAANLSCRARVLVELGRYAEVQQAYQRAIQVYGSLGGAMQPDIVCCLDGLATALVHMGR</sequence>
<keyword evidence="3" id="KW-0963">Cytoplasm</keyword>
<evidence type="ECO:0000256" key="7">
    <source>
        <dbReference type="ARBA" id="ARBA00023054"/>
    </source>
</evidence>
<evidence type="ECO:0000256" key="9">
    <source>
        <dbReference type="ARBA" id="ARBA00023212"/>
    </source>
</evidence>
<comment type="subcellular location">
    <subcellularLocation>
        <location evidence="1">Cytoplasm</location>
        <location evidence="1">Cytoskeleton</location>
    </subcellularLocation>
</comment>
<dbReference type="SMART" id="SM00028">
    <property type="entry name" value="TPR"/>
    <property type="match status" value="3"/>
</dbReference>
<dbReference type="PANTHER" id="PTHR45783">
    <property type="entry name" value="KINESIN LIGHT CHAIN"/>
    <property type="match status" value="1"/>
</dbReference>
<organism evidence="10 11">
    <name type="scientific">Cymbomonas tetramitiformis</name>
    <dbReference type="NCBI Taxonomy" id="36881"/>
    <lineage>
        <taxon>Eukaryota</taxon>
        <taxon>Viridiplantae</taxon>
        <taxon>Chlorophyta</taxon>
        <taxon>Pyramimonadophyceae</taxon>
        <taxon>Pyramimonadales</taxon>
        <taxon>Pyramimonadaceae</taxon>
        <taxon>Cymbomonas</taxon>
    </lineage>
</organism>
<accession>A0AAE0KMU7</accession>
<gene>
    <name evidence="10" type="ORF">CYMTET_36090</name>
</gene>
<comment type="caution">
    <text evidence="10">The sequence shown here is derived from an EMBL/GenBank/DDBJ whole genome shotgun (WGS) entry which is preliminary data.</text>
</comment>
<dbReference type="SUPFAM" id="SSF48452">
    <property type="entry name" value="TPR-like"/>
    <property type="match status" value="2"/>
</dbReference>
<dbReference type="InterPro" id="IPR019734">
    <property type="entry name" value="TPR_rpt"/>
</dbReference>
<keyword evidence="8" id="KW-0505">Motor protein</keyword>